<sequence length="80" mass="8889">MLEAFFITAINKTNKSNAKTIFDITQIVASIKKFFEPVMAFNILANIEPSTAVTITDKKIVAVKVAFNNFPTLLPLLIPF</sequence>
<accession>A0A645IJZ8</accession>
<organism evidence="1">
    <name type="scientific">bioreactor metagenome</name>
    <dbReference type="NCBI Taxonomy" id="1076179"/>
    <lineage>
        <taxon>unclassified sequences</taxon>
        <taxon>metagenomes</taxon>
        <taxon>ecological metagenomes</taxon>
    </lineage>
</organism>
<dbReference type="EMBL" id="VSSQ01109288">
    <property type="protein sequence ID" value="MPN47643.1"/>
    <property type="molecule type" value="Genomic_DNA"/>
</dbReference>
<dbReference type="AlphaFoldDB" id="A0A645IJZ8"/>
<name>A0A645IJZ8_9ZZZZ</name>
<comment type="caution">
    <text evidence="1">The sequence shown here is derived from an EMBL/GenBank/DDBJ whole genome shotgun (WGS) entry which is preliminary data.</text>
</comment>
<protein>
    <submittedName>
        <fullName evidence="1">Uncharacterized protein</fullName>
    </submittedName>
</protein>
<reference evidence="1" key="1">
    <citation type="submission" date="2019-08" db="EMBL/GenBank/DDBJ databases">
        <authorList>
            <person name="Kucharzyk K."/>
            <person name="Murdoch R.W."/>
            <person name="Higgins S."/>
            <person name="Loffler F."/>
        </authorList>
    </citation>
    <scope>NUCLEOTIDE SEQUENCE</scope>
</reference>
<proteinExistence type="predicted"/>
<evidence type="ECO:0000313" key="1">
    <source>
        <dbReference type="EMBL" id="MPN47643.1"/>
    </source>
</evidence>
<gene>
    <name evidence="1" type="ORF">SDC9_195246</name>
</gene>